<dbReference type="EMBL" id="PKPP01007424">
    <property type="protein sequence ID" value="PWA53420.1"/>
    <property type="molecule type" value="Genomic_DNA"/>
</dbReference>
<dbReference type="Proteomes" id="UP000245207">
    <property type="component" value="Unassembled WGS sequence"/>
</dbReference>
<dbReference type="STRING" id="35608.A0A2U1LWS7"/>
<proteinExistence type="predicted"/>
<evidence type="ECO:0000313" key="2">
    <source>
        <dbReference type="Proteomes" id="UP000245207"/>
    </source>
</evidence>
<dbReference type="AlphaFoldDB" id="A0A2U1LWS7"/>
<dbReference type="InterPro" id="IPR027417">
    <property type="entry name" value="P-loop_NTPase"/>
</dbReference>
<dbReference type="SUPFAM" id="SSF52540">
    <property type="entry name" value="P-loop containing nucleoside triphosphate hydrolases"/>
    <property type="match status" value="1"/>
</dbReference>
<dbReference type="PANTHER" id="PTHR36498">
    <property type="entry name" value="TATA-BINDING PROTEIN-ASSOCIATED FACTOR 172"/>
    <property type="match status" value="1"/>
</dbReference>
<dbReference type="GO" id="GO:0016887">
    <property type="term" value="F:ATP hydrolysis activity"/>
    <property type="evidence" value="ECO:0007669"/>
    <property type="project" value="InterPro"/>
</dbReference>
<comment type="caution">
    <text evidence="1">The sequence shown here is derived from an EMBL/GenBank/DDBJ whole genome shotgun (WGS) entry which is preliminary data.</text>
</comment>
<evidence type="ECO:0000313" key="1">
    <source>
        <dbReference type="EMBL" id="PWA53420.1"/>
    </source>
</evidence>
<organism evidence="1 2">
    <name type="scientific">Artemisia annua</name>
    <name type="common">Sweet wormwood</name>
    <dbReference type="NCBI Taxonomy" id="35608"/>
    <lineage>
        <taxon>Eukaryota</taxon>
        <taxon>Viridiplantae</taxon>
        <taxon>Streptophyta</taxon>
        <taxon>Embryophyta</taxon>
        <taxon>Tracheophyta</taxon>
        <taxon>Spermatophyta</taxon>
        <taxon>Magnoliopsida</taxon>
        <taxon>eudicotyledons</taxon>
        <taxon>Gunneridae</taxon>
        <taxon>Pentapetalae</taxon>
        <taxon>asterids</taxon>
        <taxon>campanulids</taxon>
        <taxon>Asterales</taxon>
        <taxon>Asteraceae</taxon>
        <taxon>Asteroideae</taxon>
        <taxon>Anthemideae</taxon>
        <taxon>Artemisiinae</taxon>
        <taxon>Artemisia</taxon>
    </lineage>
</organism>
<dbReference type="GO" id="GO:0003677">
    <property type="term" value="F:DNA binding"/>
    <property type="evidence" value="ECO:0007669"/>
    <property type="project" value="InterPro"/>
</dbReference>
<dbReference type="GO" id="GO:0017025">
    <property type="term" value="F:TBP-class protein binding"/>
    <property type="evidence" value="ECO:0007669"/>
    <property type="project" value="InterPro"/>
</dbReference>
<dbReference type="Gene3D" id="3.40.50.300">
    <property type="entry name" value="P-loop containing nucleotide triphosphate hydrolases"/>
    <property type="match status" value="2"/>
</dbReference>
<accession>A0A2U1LWS7</accession>
<dbReference type="PANTHER" id="PTHR36498:SF1">
    <property type="entry name" value="TATA-BINDING PROTEIN-ASSOCIATED FACTOR 172"/>
    <property type="match status" value="1"/>
</dbReference>
<reference evidence="1 2" key="1">
    <citation type="journal article" date="2018" name="Mol. Plant">
        <title>The genome of Artemisia annua provides insight into the evolution of Asteraceae family and artemisinin biosynthesis.</title>
        <authorList>
            <person name="Shen Q."/>
            <person name="Zhang L."/>
            <person name="Liao Z."/>
            <person name="Wang S."/>
            <person name="Yan T."/>
            <person name="Shi P."/>
            <person name="Liu M."/>
            <person name="Fu X."/>
            <person name="Pan Q."/>
            <person name="Wang Y."/>
            <person name="Lv Z."/>
            <person name="Lu X."/>
            <person name="Zhang F."/>
            <person name="Jiang W."/>
            <person name="Ma Y."/>
            <person name="Chen M."/>
            <person name="Hao X."/>
            <person name="Li L."/>
            <person name="Tang Y."/>
            <person name="Lv G."/>
            <person name="Zhou Y."/>
            <person name="Sun X."/>
            <person name="Brodelius P.E."/>
            <person name="Rose J.K.C."/>
            <person name="Tang K."/>
        </authorList>
    </citation>
    <scope>NUCLEOTIDE SEQUENCE [LARGE SCALE GENOMIC DNA]</scope>
    <source>
        <strain evidence="2">cv. Huhao1</strain>
        <tissue evidence="1">Leaf</tissue>
    </source>
</reference>
<sequence length="207" mass="23409">MKTVVDGHFRALVSQLLQVENLDDTDNWLEIITSLSWEAASLLKPDTSKGGGMDPGVGGLGLNLTSADTLVFMEHDWNPMLDHQLLVNVWVMIALTYQTSSDRSVISNRSIGGLGLNLTSADTLVFMEHDWNPMLDHQVKVRVQGAIECGDFEEWFNYRQWIEHTGWASIRSLCPSSHNERNFGREGYEPPEVQSVHSQCCHQLRKR</sequence>
<dbReference type="InterPro" id="IPR044972">
    <property type="entry name" value="Mot1"/>
</dbReference>
<dbReference type="OrthoDB" id="1726676at2759"/>
<gene>
    <name evidence="1" type="ORF">CTI12_AA443260</name>
</gene>
<name>A0A2U1LWS7_ARTAN</name>
<keyword evidence="2" id="KW-1185">Reference proteome</keyword>
<protein>
    <submittedName>
        <fullName evidence="1">Chaperonin Cpn60/TCP-1</fullName>
    </submittedName>
</protein>